<protein>
    <submittedName>
        <fullName evidence="6">Transporter</fullName>
    </submittedName>
</protein>
<dbReference type="InterPro" id="IPR020846">
    <property type="entry name" value="MFS_dom"/>
</dbReference>
<evidence type="ECO:0000259" key="5">
    <source>
        <dbReference type="PROSITE" id="PS50850"/>
    </source>
</evidence>
<keyword evidence="2 4" id="KW-1133">Transmembrane helix</keyword>
<evidence type="ECO:0000256" key="3">
    <source>
        <dbReference type="ARBA" id="ARBA00023136"/>
    </source>
</evidence>
<comment type="caution">
    <text evidence="6">The sequence shown here is derived from an EMBL/GenBank/DDBJ whole genome shotgun (WGS) entry which is preliminary data.</text>
</comment>
<feature type="transmembrane region" description="Helical" evidence="4">
    <location>
        <begin position="174"/>
        <end position="194"/>
    </location>
</feature>
<dbReference type="PANTHER" id="PTHR23523">
    <property type="match status" value="1"/>
</dbReference>
<dbReference type="CDD" id="cd17339">
    <property type="entry name" value="MFS_NIMT_CynX_like"/>
    <property type="match status" value="1"/>
</dbReference>
<dbReference type="RefSeq" id="WP_034686276.1">
    <property type="nucleotide sequence ID" value="NZ_CP023049.2"/>
</dbReference>
<dbReference type="STRING" id="558152.IQ37_14425"/>
<dbReference type="OrthoDB" id="9797740at2"/>
<feature type="transmembrane region" description="Helical" evidence="4">
    <location>
        <begin position="373"/>
        <end position="390"/>
    </location>
</feature>
<dbReference type="KEGG" id="cpip:CJF12_01170"/>
<keyword evidence="7" id="KW-1185">Reference proteome</keyword>
<dbReference type="AlphaFoldDB" id="A0A086B2E2"/>
<proteinExistence type="predicted"/>
<evidence type="ECO:0000313" key="6">
    <source>
        <dbReference type="EMBL" id="KFF23106.1"/>
    </source>
</evidence>
<dbReference type="InterPro" id="IPR011701">
    <property type="entry name" value="MFS"/>
</dbReference>
<feature type="transmembrane region" description="Helical" evidence="4">
    <location>
        <begin position="136"/>
        <end position="154"/>
    </location>
</feature>
<feature type="transmembrane region" description="Helical" evidence="4">
    <location>
        <begin position="255"/>
        <end position="275"/>
    </location>
</feature>
<name>A0A086B2E2_9FLAO</name>
<dbReference type="EMBL" id="JPRJ01000031">
    <property type="protein sequence ID" value="KFF23106.1"/>
    <property type="molecule type" value="Genomic_DNA"/>
</dbReference>
<dbReference type="PROSITE" id="PS50850">
    <property type="entry name" value="MFS"/>
    <property type="match status" value="1"/>
</dbReference>
<keyword evidence="3 4" id="KW-0472">Membrane</keyword>
<feature type="transmembrane region" description="Helical" evidence="4">
    <location>
        <begin position="52"/>
        <end position="71"/>
    </location>
</feature>
<organism evidence="6 7">
    <name type="scientific">Chryseobacterium piperi</name>
    <dbReference type="NCBI Taxonomy" id="558152"/>
    <lineage>
        <taxon>Bacteria</taxon>
        <taxon>Pseudomonadati</taxon>
        <taxon>Bacteroidota</taxon>
        <taxon>Flavobacteriia</taxon>
        <taxon>Flavobacteriales</taxon>
        <taxon>Weeksellaceae</taxon>
        <taxon>Chryseobacterium group</taxon>
        <taxon>Chryseobacterium</taxon>
    </lineage>
</organism>
<dbReference type="SUPFAM" id="SSF103473">
    <property type="entry name" value="MFS general substrate transporter"/>
    <property type="match status" value="1"/>
</dbReference>
<keyword evidence="1 4" id="KW-0812">Transmembrane</keyword>
<reference evidence="6 7" key="1">
    <citation type="submission" date="2014-07" db="EMBL/GenBank/DDBJ databases">
        <title>Genome of Chryseobacterium piperi CTM.</title>
        <authorList>
            <person name="Pipes S.E."/>
            <person name="Stropko S.J."/>
            <person name="Newman J.D."/>
        </authorList>
    </citation>
    <scope>NUCLEOTIDE SEQUENCE [LARGE SCALE GENOMIC DNA]</scope>
    <source>
        <strain evidence="6 7">CTM</strain>
    </source>
</reference>
<feature type="transmembrane region" description="Helical" evidence="4">
    <location>
        <begin position="307"/>
        <end position="330"/>
    </location>
</feature>
<dbReference type="Pfam" id="PF07690">
    <property type="entry name" value="MFS_1"/>
    <property type="match status" value="1"/>
</dbReference>
<feature type="transmembrane region" description="Helical" evidence="4">
    <location>
        <begin position="106"/>
        <end position="124"/>
    </location>
</feature>
<dbReference type="Proteomes" id="UP000028709">
    <property type="component" value="Unassembled WGS sequence"/>
</dbReference>
<gene>
    <name evidence="6" type="ORF">IQ37_14425</name>
</gene>
<dbReference type="eggNOG" id="COG2807">
    <property type="taxonomic scope" value="Bacteria"/>
</dbReference>
<dbReference type="InterPro" id="IPR052524">
    <property type="entry name" value="MFS_Cyanate_Porter"/>
</dbReference>
<feature type="transmembrane region" description="Helical" evidence="4">
    <location>
        <begin position="83"/>
        <end position="100"/>
    </location>
</feature>
<evidence type="ECO:0000256" key="1">
    <source>
        <dbReference type="ARBA" id="ARBA00022692"/>
    </source>
</evidence>
<dbReference type="Gene3D" id="1.20.1250.20">
    <property type="entry name" value="MFS general substrate transporter like domains"/>
    <property type="match status" value="2"/>
</dbReference>
<feature type="transmembrane region" description="Helical" evidence="4">
    <location>
        <begin position="215"/>
        <end position="235"/>
    </location>
</feature>
<sequence length="402" mass="44391">MKNETRKEVSYILLFINVLVVILVSSNLRSPITSVGPVLGQISQSLHLDNFQSSMLTSIPLLMFASCSVLVSRFSHRLSINRFLLYALIILSFGLFLRVFGSVWTLFTGSIFIGLGICVGNVVTPGYIKNNFPKQIGLMTGIFAVSMNLTAALASGYSVSLGEWTGYGWRGSLGIWLVIALLALLVVVLELLLNKKTSKQSNQAMMKSDFNMFKSGQAWNISIFMGLQSLVYYSLISWLPAVLGDYGMNGNAPGWVLFVIQISMIPITFVGPIIANKMKDQRIMIVFLCVLMFASIVMFALLKSQWIYATAILLGLSNGLSFSLSILFFSLRTKSSANAIKISGMAQSIGYLIAAFGPAVFGKLHDWDASWRYSFTFLGISVILMFFFGMKAARRKFVEDQA</sequence>
<feature type="transmembrane region" description="Helical" evidence="4">
    <location>
        <begin position="342"/>
        <end position="361"/>
    </location>
</feature>
<dbReference type="InterPro" id="IPR036259">
    <property type="entry name" value="MFS_trans_sf"/>
</dbReference>
<evidence type="ECO:0000256" key="2">
    <source>
        <dbReference type="ARBA" id="ARBA00022989"/>
    </source>
</evidence>
<feature type="transmembrane region" description="Helical" evidence="4">
    <location>
        <begin position="282"/>
        <end position="301"/>
    </location>
</feature>
<accession>A0A086B2E2</accession>
<evidence type="ECO:0000256" key="4">
    <source>
        <dbReference type="SAM" id="Phobius"/>
    </source>
</evidence>
<feature type="domain" description="Major facilitator superfamily (MFS) profile" evidence="5">
    <location>
        <begin position="10"/>
        <end position="397"/>
    </location>
</feature>
<dbReference type="PANTHER" id="PTHR23523:SF2">
    <property type="entry name" value="2-NITROIMIDAZOLE TRANSPORTER"/>
    <property type="match status" value="1"/>
</dbReference>
<dbReference type="GO" id="GO:0022857">
    <property type="term" value="F:transmembrane transporter activity"/>
    <property type="evidence" value="ECO:0007669"/>
    <property type="project" value="InterPro"/>
</dbReference>
<feature type="transmembrane region" description="Helical" evidence="4">
    <location>
        <begin position="12"/>
        <end position="32"/>
    </location>
</feature>
<evidence type="ECO:0000313" key="7">
    <source>
        <dbReference type="Proteomes" id="UP000028709"/>
    </source>
</evidence>